<sequence>MPDLLNETERPTWFAYPRHFVRAVELNILNLDPWQLLEGKWLRVRLEGLATRYPDRQLVPFFRDTSSDDIACWEAGKGERVQIVHDFASPGWECVGEFENFLCWYKATAEIALDFE</sequence>
<dbReference type="EMBL" id="JPGD01000003">
    <property type="protein sequence ID" value="KGC06744.1"/>
    <property type="molecule type" value="Genomic_DNA"/>
</dbReference>
<gene>
    <name evidence="1" type="ORF">DM43_4525</name>
</gene>
<protein>
    <submittedName>
        <fullName evidence="1">Uncharacterized protein</fullName>
    </submittedName>
</protein>
<organism evidence="1 2">
    <name type="scientific">Burkholderia cepacia</name>
    <name type="common">Pseudomonas cepacia</name>
    <dbReference type="NCBI Taxonomy" id="292"/>
    <lineage>
        <taxon>Bacteria</taxon>
        <taxon>Pseudomonadati</taxon>
        <taxon>Pseudomonadota</taxon>
        <taxon>Betaproteobacteria</taxon>
        <taxon>Burkholderiales</taxon>
        <taxon>Burkholderiaceae</taxon>
        <taxon>Burkholderia</taxon>
        <taxon>Burkholderia cepacia complex</taxon>
    </lineage>
</organism>
<dbReference type="AlphaFoldDB" id="A0AA88Z6T6"/>
<comment type="caution">
    <text evidence="1">The sequence shown here is derived from an EMBL/GenBank/DDBJ whole genome shotgun (WGS) entry which is preliminary data.</text>
</comment>
<dbReference type="RefSeq" id="WP_034209004.1">
    <property type="nucleotide sequence ID" value="NZ_KN150856.1"/>
</dbReference>
<evidence type="ECO:0000313" key="1">
    <source>
        <dbReference type="EMBL" id="KGC06744.1"/>
    </source>
</evidence>
<dbReference type="Proteomes" id="UP000029575">
    <property type="component" value="Unassembled WGS sequence"/>
</dbReference>
<reference evidence="1 2" key="1">
    <citation type="submission" date="2014-06" db="EMBL/GenBank/DDBJ databases">
        <authorList>
            <person name="Bishop-Lilly K.A."/>
            <person name="Broomall S.M."/>
            <person name="Chain P.S."/>
            <person name="Chertkov O."/>
            <person name="Coyne S.R."/>
            <person name="Daligault H.E."/>
            <person name="Davenport K.W."/>
            <person name="Erkkila T."/>
            <person name="Frey K.G."/>
            <person name="Gibbons H.S."/>
            <person name="Gu W."/>
            <person name="Jaissle J."/>
            <person name="Johnson S.L."/>
            <person name="Koroleva G.I."/>
            <person name="Ladner J.T."/>
            <person name="Lo C.-C."/>
            <person name="Minogue T.D."/>
            <person name="Munk C."/>
            <person name="Palacios G.F."/>
            <person name="Redden C.L."/>
            <person name="Rosenzweig C.N."/>
            <person name="Scholz M.B."/>
            <person name="Teshima H."/>
            <person name="Xu Y."/>
        </authorList>
    </citation>
    <scope>NUCLEOTIDE SEQUENCE [LARGE SCALE GENOMIC DNA]</scope>
    <source>
        <strain evidence="1 2">DWS 37UF10B-2</strain>
    </source>
</reference>
<accession>A0AA88Z6T6</accession>
<evidence type="ECO:0000313" key="2">
    <source>
        <dbReference type="Proteomes" id="UP000029575"/>
    </source>
</evidence>
<name>A0AA88Z6T6_BURCE</name>
<proteinExistence type="predicted"/>